<dbReference type="GO" id="GO:0052689">
    <property type="term" value="F:carboxylic ester hydrolase activity"/>
    <property type="evidence" value="ECO:0007669"/>
    <property type="project" value="TreeGrafter"/>
</dbReference>
<protein>
    <submittedName>
        <fullName evidence="4">Alpha/beta-hydrolase</fullName>
    </submittedName>
</protein>
<organism evidence="4 5">
    <name type="scientific">Phialemonium atrogriseum</name>
    <dbReference type="NCBI Taxonomy" id="1093897"/>
    <lineage>
        <taxon>Eukaryota</taxon>
        <taxon>Fungi</taxon>
        <taxon>Dikarya</taxon>
        <taxon>Ascomycota</taxon>
        <taxon>Pezizomycotina</taxon>
        <taxon>Sordariomycetes</taxon>
        <taxon>Sordariomycetidae</taxon>
        <taxon>Cephalothecales</taxon>
        <taxon>Cephalothecaceae</taxon>
        <taxon>Phialemonium</taxon>
    </lineage>
</organism>
<dbReference type="Proteomes" id="UP001244011">
    <property type="component" value="Unassembled WGS sequence"/>
</dbReference>
<dbReference type="PANTHER" id="PTHR10655">
    <property type="entry name" value="LYSOPHOSPHOLIPASE-RELATED"/>
    <property type="match status" value="1"/>
</dbReference>
<evidence type="ECO:0000256" key="1">
    <source>
        <dbReference type="ARBA" id="ARBA00006499"/>
    </source>
</evidence>
<dbReference type="GeneID" id="85315862"/>
<dbReference type="InterPro" id="IPR029058">
    <property type="entry name" value="AB_hydrolase_fold"/>
</dbReference>
<evidence type="ECO:0000259" key="3">
    <source>
        <dbReference type="Pfam" id="PF02230"/>
    </source>
</evidence>
<feature type="region of interest" description="Disordered" evidence="2">
    <location>
        <begin position="195"/>
        <end position="247"/>
    </location>
</feature>
<dbReference type="Gene3D" id="3.40.50.1820">
    <property type="entry name" value="alpha/beta hydrolase"/>
    <property type="match status" value="1"/>
</dbReference>
<feature type="domain" description="Phospholipase/carboxylesterase/thioesterase" evidence="3">
    <location>
        <begin position="72"/>
        <end position="186"/>
    </location>
</feature>
<dbReference type="InterPro" id="IPR003140">
    <property type="entry name" value="PLipase/COase/thioEstase"/>
</dbReference>
<proteinExistence type="inferred from homology"/>
<feature type="compositionally biased region" description="Pro residues" evidence="2">
    <location>
        <begin position="55"/>
        <end position="65"/>
    </location>
</feature>
<dbReference type="GO" id="GO:0008474">
    <property type="term" value="F:palmitoyl-(protein) hydrolase activity"/>
    <property type="evidence" value="ECO:0007669"/>
    <property type="project" value="TreeGrafter"/>
</dbReference>
<feature type="compositionally biased region" description="Acidic residues" evidence="2">
    <location>
        <begin position="197"/>
        <end position="209"/>
    </location>
</feature>
<name>A0AAJ0CAF7_9PEZI</name>
<gene>
    <name evidence="4" type="ORF">QBC33DRAFT_617093</name>
</gene>
<keyword evidence="5" id="KW-1185">Reference proteome</keyword>
<dbReference type="InterPro" id="IPR050565">
    <property type="entry name" value="LYPA1-2/EST-like"/>
</dbReference>
<feature type="region of interest" description="Disordered" evidence="2">
    <location>
        <begin position="47"/>
        <end position="66"/>
    </location>
</feature>
<dbReference type="RefSeq" id="XP_060286904.1">
    <property type="nucleotide sequence ID" value="XM_060432675.1"/>
</dbReference>
<dbReference type="EMBL" id="MU839000">
    <property type="protein sequence ID" value="KAK1770691.1"/>
    <property type="molecule type" value="Genomic_DNA"/>
</dbReference>
<dbReference type="Pfam" id="PF02230">
    <property type="entry name" value="Abhydrolase_2"/>
    <property type="match status" value="2"/>
</dbReference>
<dbReference type="SUPFAM" id="SSF53474">
    <property type="entry name" value="alpha/beta-Hydrolases"/>
    <property type="match status" value="1"/>
</dbReference>
<evidence type="ECO:0000313" key="5">
    <source>
        <dbReference type="Proteomes" id="UP001244011"/>
    </source>
</evidence>
<evidence type="ECO:0000313" key="4">
    <source>
        <dbReference type="EMBL" id="KAK1770691.1"/>
    </source>
</evidence>
<dbReference type="PANTHER" id="PTHR10655:SF64">
    <property type="entry name" value="PHOSPHOLIPASE_CARBOXYLESTERASE_THIOESTERASE DOMAIN-CONTAINING PROTEIN"/>
    <property type="match status" value="1"/>
</dbReference>
<comment type="caution">
    <text evidence="4">The sequence shown here is derived from an EMBL/GenBank/DDBJ whole genome shotgun (WGS) entry which is preliminary data.</text>
</comment>
<dbReference type="GO" id="GO:0005737">
    <property type="term" value="C:cytoplasm"/>
    <property type="evidence" value="ECO:0007669"/>
    <property type="project" value="TreeGrafter"/>
</dbReference>
<comment type="similarity">
    <text evidence="1">Belongs to the AB hydrolase superfamily. AB hydrolase 2 family.</text>
</comment>
<dbReference type="AlphaFoldDB" id="A0AAJ0CAF7"/>
<sequence>MAPETHFPTPLVVPPLSTHKQTFILLHGRGSSATKFGPALLSTPIPAVSAGRTPATPPATPPAPGPASTLAALFPHAKFVFPTAVRSRASVYARSVINQWFDCWHADDDPDRKPWLMAEGLPRTTAFLHDLLRREAGLVGGAGNVVLGGLSQGCAASLVAAMLWEGERLGAVVGMCGWLPFKAAVEVAAGVGRDAGQCDDDDDDDDGFDPFERSPVESGLDPFGHSDATPLDGDADGGTETSDDSCSRATIGLREELELPRVSPLRGQPSITATPVFFGHGVEDDKVPVHLGRESADCLASIGVHASWHEYEGLGHWYSEAMLMDLVDFLQKHTGWGTE</sequence>
<feature type="compositionally biased region" description="Acidic residues" evidence="2">
    <location>
        <begin position="233"/>
        <end position="243"/>
    </location>
</feature>
<reference evidence="4" key="1">
    <citation type="submission" date="2023-06" db="EMBL/GenBank/DDBJ databases">
        <title>Genome-scale phylogeny and comparative genomics of the fungal order Sordariales.</title>
        <authorList>
            <consortium name="Lawrence Berkeley National Laboratory"/>
            <person name="Hensen N."/>
            <person name="Bonometti L."/>
            <person name="Westerberg I."/>
            <person name="Brannstrom I.O."/>
            <person name="Guillou S."/>
            <person name="Cros-Aarteil S."/>
            <person name="Calhoun S."/>
            <person name="Haridas S."/>
            <person name="Kuo A."/>
            <person name="Mondo S."/>
            <person name="Pangilinan J."/>
            <person name="Riley R."/>
            <person name="Labutti K."/>
            <person name="Andreopoulos B."/>
            <person name="Lipzen A."/>
            <person name="Chen C."/>
            <person name="Yanf M."/>
            <person name="Daum C."/>
            <person name="Ng V."/>
            <person name="Clum A."/>
            <person name="Steindorff A."/>
            <person name="Ohm R."/>
            <person name="Martin F."/>
            <person name="Silar P."/>
            <person name="Natvig D."/>
            <person name="Lalanne C."/>
            <person name="Gautier V."/>
            <person name="Ament-Velasquez S.L."/>
            <person name="Kruys A."/>
            <person name="Hutchinson M.I."/>
            <person name="Powell A.J."/>
            <person name="Barry K."/>
            <person name="Miller A.N."/>
            <person name="Grigoriev I.V."/>
            <person name="Debuchy R."/>
            <person name="Gladieux P."/>
            <person name="Thoren M.H."/>
            <person name="Johannesson H."/>
        </authorList>
    </citation>
    <scope>NUCLEOTIDE SEQUENCE</scope>
    <source>
        <strain evidence="4">8032-3</strain>
    </source>
</reference>
<feature type="domain" description="Phospholipase/carboxylesterase/thioesterase" evidence="3">
    <location>
        <begin position="271"/>
        <end position="333"/>
    </location>
</feature>
<accession>A0AAJ0CAF7</accession>
<evidence type="ECO:0000256" key="2">
    <source>
        <dbReference type="SAM" id="MobiDB-lite"/>
    </source>
</evidence>